<dbReference type="Gene3D" id="2.60.40.2970">
    <property type="match status" value="1"/>
</dbReference>
<protein>
    <submittedName>
        <fullName evidence="1">Uncharacterized protein</fullName>
    </submittedName>
</protein>
<dbReference type="RefSeq" id="WP_311505000.1">
    <property type="nucleotide sequence ID" value="NZ_JAVRHK010000029.1"/>
</dbReference>
<comment type="caution">
    <text evidence="1">The sequence shown here is derived from an EMBL/GenBank/DDBJ whole genome shotgun (WGS) entry which is preliminary data.</text>
</comment>
<name>A0ABU3DB24_9FLAO</name>
<proteinExistence type="predicted"/>
<accession>A0ABU3DB24</accession>
<evidence type="ECO:0000313" key="1">
    <source>
        <dbReference type="EMBL" id="MDT0678666.1"/>
    </source>
</evidence>
<reference evidence="1 2" key="1">
    <citation type="submission" date="2023-09" db="EMBL/GenBank/DDBJ databases">
        <authorList>
            <person name="Rey-Velasco X."/>
        </authorList>
    </citation>
    <scope>NUCLEOTIDE SEQUENCE [LARGE SCALE GENOMIC DNA]</scope>
    <source>
        <strain evidence="1 2">F117</strain>
    </source>
</reference>
<organism evidence="1 2">
    <name type="scientific">Autumnicola musiva</name>
    <dbReference type="NCBI Taxonomy" id="3075589"/>
    <lineage>
        <taxon>Bacteria</taxon>
        <taxon>Pseudomonadati</taxon>
        <taxon>Bacteroidota</taxon>
        <taxon>Flavobacteriia</taxon>
        <taxon>Flavobacteriales</taxon>
        <taxon>Flavobacteriaceae</taxon>
        <taxon>Autumnicola</taxon>
    </lineage>
</organism>
<dbReference type="EMBL" id="JAVRHK010000029">
    <property type="protein sequence ID" value="MDT0678666.1"/>
    <property type="molecule type" value="Genomic_DNA"/>
</dbReference>
<gene>
    <name evidence="1" type="ORF">RM539_18980</name>
</gene>
<sequence>MSFTVINDNDRVQQFWKWETPFEPRVGKYMEVTDEQGNKAAFKGAMARRVMPPPPESYIEVPPHDSVKTTFNIAKNYCIKSRRYTVKYSGGGVSELEAGNALKITVRDL</sequence>
<dbReference type="Proteomes" id="UP001262582">
    <property type="component" value="Unassembled WGS sequence"/>
</dbReference>
<keyword evidence="2" id="KW-1185">Reference proteome</keyword>
<evidence type="ECO:0000313" key="2">
    <source>
        <dbReference type="Proteomes" id="UP001262582"/>
    </source>
</evidence>